<keyword evidence="2" id="KW-0597">Phosphoprotein</keyword>
<dbReference type="CDD" id="cd01948">
    <property type="entry name" value="EAL"/>
    <property type="match status" value="1"/>
</dbReference>
<evidence type="ECO:0000256" key="4">
    <source>
        <dbReference type="ARBA" id="ARBA00022741"/>
    </source>
</evidence>
<evidence type="ECO:0000256" key="7">
    <source>
        <dbReference type="ARBA" id="ARBA00023012"/>
    </source>
</evidence>
<name>A0ABV7CKK3_9GAMM</name>
<dbReference type="Gene3D" id="3.30.450.20">
    <property type="entry name" value="PAS domain"/>
    <property type="match status" value="3"/>
</dbReference>
<keyword evidence="4" id="KW-0547">Nucleotide-binding</keyword>
<dbReference type="InterPro" id="IPR001633">
    <property type="entry name" value="EAL_dom"/>
</dbReference>
<dbReference type="PANTHER" id="PTHR44757:SF2">
    <property type="entry name" value="BIOFILM ARCHITECTURE MAINTENANCE PROTEIN MBAA"/>
    <property type="match status" value="1"/>
</dbReference>
<dbReference type="SMART" id="SM00086">
    <property type="entry name" value="PAC"/>
    <property type="match status" value="1"/>
</dbReference>
<dbReference type="InterPro" id="IPR043128">
    <property type="entry name" value="Rev_trsase/Diguanyl_cyclase"/>
</dbReference>
<dbReference type="Gene3D" id="3.30.70.270">
    <property type="match status" value="1"/>
</dbReference>
<dbReference type="CDD" id="cd00130">
    <property type="entry name" value="PAS"/>
    <property type="match status" value="1"/>
</dbReference>
<keyword evidence="13" id="KW-1185">Reference proteome</keyword>
<evidence type="ECO:0000256" key="1">
    <source>
        <dbReference type="ARBA" id="ARBA00004370"/>
    </source>
</evidence>
<evidence type="ECO:0000259" key="10">
    <source>
        <dbReference type="PROSITE" id="PS50883"/>
    </source>
</evidence>
<dbReference type="SUPFAM" id="SSF55785">
    <property type="entry name" value="PYP-like sensor domain (PAS domain)"/>
    <property type="match status" value="2"/>
</dbReference>
<dbReference type="SUPFAM" id="SSF55073">
    <property type="entry name" value="Nucleotide cyclase"/>
    <property type="match status" value="1"/>
</dbReference>
<dbReference type="SUPFAM" id="SSF141868">
    <property type="entry name" value="EAL domain-like"/>
    <property type="match status" value="1"/>
</dbReference>
<dbReference type="Pfam" id="PF00990">
    <property type="entry name" value="GGDEF"/>
    <property type="match status" value="1"/>
</dbReference>
<keyword evidence="7" id="KW-0902">Two-component regulatory system</keyword>
<dbReference type="InterPro" id="IPR035919">
    <property type="entry name" value="EAL_sf"/>
</dbReference>
<dbReference type="InterPro" id="IPR000160">
    <property type="entry name" value="GGDEF_dom"/>
</dbReference>
<feature type="domain" description="GGDEF" evidence="11">
    <location>
        <begin position="615"/>
        <end position="747"/>
    </location>
</feature>
<dbReference type="SMART" id="SM00052">
    <property type="entry name" value="EAL"/>
    <property type="match status" value="1"/>
</dbReference>
<dbReference type="EMBL" id="JBHRSD010000017">
    <property type="protein sequence ID" value="MFC3033050.1"/>
    <property type="molecule type" value="Genomic_DNA"/>
</dbReference>
<dbReference type="PROSITE" id="PS50887">
    <property type="entry name" value="GGDEF"/>
    <property type="match status" value="1"/>
</dbReference>
<dbReference type="InterPro" id="IPR029151">
    <property type="entry name" value="Sensor-like_sf"/>
</dbReference>
<sequence length="1007" mass="113478">MFVLLCLPAVLLITFGVWQGRNQVLNQYQQQAIAIAEQIALQQHADMNHMRSLLKQVGQQAALFDFEQGCQPLLQTTLALNPQLANIGIVAPNGEVMCNVSEPERGINIADRPYFQTALSGQSFVIGQFQHDRSVHTKTLNFATPLYQAGKVAYVLVAVKSLNHWSHQLAKTKLPFGSKVWVTDRDQHILAHYPFVAASLGQYIDPQWQQQQDAPFTLRNVNNKRYLLTSKALAIANQHESLTLTVAVPFDNAYSTVERHFLWLAALLLGIFLGLAGWARYQLHALLLKPLEQLLYNIDSLGKGTLAIQHDTPHSPELKQVHDTFLAMANTRLAAEMALTAKHDELVALLSALPDSYLRIDADNHVCMQFGHFFPTLDDTQPLQLETLLPHSVVTRLAQPLQRCIHDGQESVIECQLEVATEPHASPRIYEFRLQPLSSQRQAIVVIRDISRRKQSEEAMRLAALVYENSSEGMAVTDANGYILDVNPAFTQVTGFSRQEVLGQNTAMLSSGKHDAAFYQAMWQKLNDSGKWQGEIINRKKDGELFTEWLTINTIYNDRGEPYRRVANFTDITEKKRQDEVIWRQAHFDLLTDLANRTELKKQLRQQLSKLNDQATLAVLLLDLDHFKDINDTLGHFHGDQVLKSVSALLKARCSDGMLLSRIGGDEFVVVFSAQSKLDAMQFAEHLQRVFQTPLLIDNEYHHLSASIGIAFAPEDGKNSEQLLKAADQAMYQAKQQGRNTIAVFSHSMREQAMLRMRLLRQLRSALPNQEFNLLYQPIINLSSRQFVKAECLIRWQHPRSGMISPAEFIPLAEETRLILPLSDWIFATALESLTELKRVNSEFQLSINVSPVQLSNAHSRIGEWQRNLIKTGLTPKDIVLEITEGVMMSDSALTKQRLQDLRSADLQLALDDFGTGYSSLAYLQKLQCDFIKIDKRFVDNLATEREAQVLCEAIIAMAHQLGLKVIAEGIESAQQDALLSAMGCDYGQGYYYAKPMPLSQLLNTLS</sequence>
<dbReference type="CDD" id="cd01949">
    <property type="entry name" value="GGDEF"/>
    <property type="match status" value="1"/>
</dbReference>
<evidence type="ECO:0000313" key="13">
    <source>
        <dbReference type="Proteomes" id="UP001595453"/>
    </source>
</evidence>
<dbReference type="SMART" id="SM00091">
    <property type="entry name" value="PAS"/>
    <property type="match status" value="1"/>
</dbReference>
<feature type="domain" description="PAC" evidence="9">
    <location>
        <begin position="530"/>
        <end position="584"/>
    </location>
</feature>
<dbReference type="SUPFAM" id="SSF103190">
    <property type="entry name" value="Sensory domain-like"/>
    <property type="match status" value="1"/>
</dbReference>
<keyword evidence="6" id="KW-0067">ATP-binding</keyword>
<reference evidence="13" key="1">
    <citation type="journal article" date="2019" name="Int. J. Syst. Evol. Microbiol.">
        <title>The Global Catalogue of Microorganisms (GCM) 10K type strain sequencing project: providing services to taxonomists for standard genome sequencing and annotation.</title>
        <authorList>
            <consortium name="The Broad Institute Genomics Platform"/>
            <consortium name="The Broad Institute Genome Sequencing Center for Infectious Disease"/>
            <person name="Wu L."/>
            <person name="Ma J."/>
        </authorList>
    </citation>
    <scope>NUCLEOTIDE SEQUENCE [LARGE SCALE GENOMIC DNA]</scope>
    <source>
        <strain evidence="13">KCTC 42730</strain>
    </source>
</reference>
<dbReference type="PROSITE" id="PS50883">
    <property type="entry name" value="EAL"/>
    <property type="match status" value="1"/>
</dbReference>
<proteinExistence type="predicted"/>
<dbReference type="NCBIfam" id="TIGR00254">
    <property type="entry name" value="GGDEF"/>
    <property type="match status" value="1"/>
</dbReference>
<dbReference type="Proteomes" id="UP001595453">
    <property type="component" value="Unassembled WGS sequence"/>
</dbReference>
<gene>
    <name evidence="12" type="ORF">ACFOEE_11000</name>
</gene>
<dbReference type="InterPro" id="IPR035965">
    <property type="entry name" value="PAS-like_dom_sf"/>
</dbReference>
<dbReference type="InterPro" id="IPR001610">
    <property type="entry name" value="PAC"/>
</dbReference>
<dbReference type="InterPro" id="IPR029787">
    <property type="entry name" value="Nucleotide_cyclase"/>
</dbReference>
<comment type="caution">
    <text evidence="12">The sequence shown here is derived from an EMBL/GenBank/DDBJ whole genome shotgun (WGS) entry which is preliminary data.</text>
</comment>
<dbReference type="RefSeq" id="WP_377124138.1">
    <property type="nucleotide sequence ID" value="NZ_JBHRSD010000017.1"/>
</dbReference>
<dbReference type="PANTHER" id="PTHR44757">
    <property type="entry name" value="DIGUANYLATE CYCLASE DGCP"/>
    <property type="match status" value="1"/>
</dbReference>
<evidence type="ECO:0000256" key="6">
    <source>
        <dbReference type="ARBA" id="ARBA00022840"/>
    </source>
</evidence>
<evidence type="ECO:0000256" key="3">
    <source>
        <dbReference type="ARBA" id="ARBA00022679"/>
    </source>
</evidence>
<dbReference type="Pfam" id="PF13426">
    <property type="entry name" value="PAS_9"/>
    <property type="match status" value="1"/>
</dbReference>
<feature type="domain" description="PAS" evidence="8">
    <location>
        <begin position="459"/>
        <end position="505"/>
    </location>
</feature>
<comment type="subcellular location">
    <subcellularLocation>
        <location evidence="1">Membrane</location>
    </subcellularLocation>
</comment>
<dbReference type="Gene3D" id="3.20.20.450">
    <property type="entry name" value="EAL domain"/>
    <property type="match status" value="1"/>
</dbReference>
<keyword evidence="5" id="KW-0418">Kinase</keyword>
<dbReference type="InterPro" id="IPR052155">
    <property type="entry name" value="Biofilm_reg_signaling"/>
</dbReference>
<dbReference type="InterPro" id="IPR000700">
    <property type="entry name" value="PAS-assoc_C"/>
</dbReference>
<feature type="domain" description="EAL" evidence="10">
    <location>
        <begin position="756"/>
        <end position="1007"/>
    </location>
</feature>
<dbReference type="PROSITE" id="PS50113">
    <property type="entry name" value="PAC"/>
    <property type="match status" value="1"/>
</dbReference>
<evidence type="ECO:0000256" key="2">
    <source>
        <dbReference type="ARBA" id="ARBA00022553"/>
    </source>
</evidence>
<dbReference type="PROSITE" id="PS50112">
    <property type="entry name" value="PAS"/>
    <property type="match status" value="1"/>
</dbReference>
<evidence type="ECO:0000259" key="11">
    <source>
        <dbReference type="PROSITE" id="PS50887"/>
    </source>
</evidence>
<keyword evidence="3" id="KW-0808">Transferase</keyword>
<dbReference type="InterPro" id="IPR000014">
    <property type="entry name" value="PAS"/>
</dbReference>
<organism evidence="12 13">
    <name type="scientific">Pseudoalteromonas fenneropenaei</name>
    <dbReference type="NCBI Taxonomy" id="1737459"/>
    <lineage>
        <taxon>Bacteria</taxon>
        <taxon>Pseudomonadati</taxon>
        <taxon>Pseudomonadota</taxon>
        <taxon>Gammaproteobacteria</taxon>
        <taxon>Alteromonadales</taxon>
        <taxon>Pseudoalteromonadaceae</taxon>
        <taxon>Pseudoalteromonas</taxon>
    </lineage>
</organism>
<dbReference type="NCBIfam" id="TIGR00229">
    <property type="entry name" value="sensory_box"/>
    <property type="match status" value="1"/>
</dbReference>
<evidence type="ECO:0000259" key="8">
    <source>
        <dbReference type="PROSITE" id="PS50112"/>
    </source>
</evidence>
<evidence type="ECO:0000259" key="9">
    <source>
        <dbReference type="PROSITE" id="PS50113"/>
    </source>
</evidence>
<evidence type="ECO:0000256" key="5">
    <source>
        <dbReference type="ARBA" id="ARBA00022777"/>
    </source>
</evidence>
<dbReference type="CDD" id="cd12914">
    <property type="entry name" value="PDC1_DGC_like"/>
    <property type="match status" value="1"/>
</dbReference>
<protein>
    <submittedName>
        <fullName evidence="12">EAL domain-containing protein</fullName>
    </submittedName>
</protein>
<dbReference type="Pfam" id="PF00563">
    <property type="entry name" value="EAL"/>
    <property type="match status" value="1"/>
</dbReference>
<dbReference type="SMART" id="SM00267">
    <property type="entry name" value="GGDEF"/>
    <property type="match status" value="1"/>
</dbReference>
<evidence type="ECO:0000313" key="12">
    <source>
        <dbReference type="EMBL" id="MFC3033050.1"/>
    </source>
</evidence>
<accession>A0ABV7CKK3</accession>